<protein>
    <recommendedName>
        <fullName evidence="3">Amidohydrolase-related domain-containing protein</fullName>
    </recommendedName>
</protein>
<reference evidence="4 5" key="1">
    <citation type="journal article" date="2011" name="Stand. Genomic Sci.">
        <title>High quality draft genome sequence of Segniliparus rugosus CDC 945(T)= (ATCC BAA-974(T)).</title>
        <authorList>
            <person name="Earl A.M."/>
            <person name="Desjardins C.A."/>
            <person name="Fitzgerald M.G."/>
            <person name="Arachchi H.M."/>
            <person name="Zeng Q."/>
            <person name="Mehta T."/>
            <person name="Griggs A."/>
            <person name="Birren B.W."/>
            <person name="Toney N.C."/>
            <person name="Carr J."/>
            <person name="Posey J."/>
            <person name="Butler W.R."/>
        </authorList>
    </citation>
    <scope>NUCLEOTIDE SEQUENCE [LARGE SCALE GENOMIC DNA]</scope>
    <source>
        <strain evidence="5">ATCC BAA-974 / DSM 45345 / CCUG 50838 / CIP 108380 / JCM 13579 / CDC 945</strain>
    </source>
</reference>
<dbReference type="OrthoDB" id="8673173at2"/>
<evidence type="ECO:0000256" key="1">
    <source>
        <dbReference type="ARBA" id="ARBA00023239"/>
    </source>
</evidence>
<organism evidence="4 5">
    <name type="scientific">Segniliparus rugosus (strain ATCC BAA-974 / DSM 45345 / CCUG 50838 / CIP 108380 / JCM 13579 / CDC 945)</name>
    <dbReference type="NCBI Taxonomy" id="679197"/>
    <lineage>
        <taxon>Bacteria</taxon>
        <taxon>Bacillati</taxon>
        <taxon>Actinomycetota</taxon>
        <taxon>Actinomycetes</taxon>
        <taxon>Mycobacteriales</taxon>
        <taxon>Segniliparaceae</taxon>
        <taxon>Segniliparus</taxon>
    </lineage>
</organism>
<dbReference type="eggNOG" id="COG2159">
    <property type="taxonomic scope" value="Bacteria"/>
</dbReference>
<dbReference type="PANTHER" id="PTHR21240:SF30">
    <property type="entry name" value="AMIDOHYDROLASE-RELATED DOMAIN-CONTAINING PROTEIN-RELATED"/>
    <property type="match status" value="1"/>
</dbReference>
<proteinExistence type="predicted"/>
<dbReference type="SUPFAM" id="SSF51556">
    <property type="entry name" value="Metallo-dependent hydrolases"/>
    <property type="match status" value="1"/>
</dbReference>
<feature type="region of interest" description="Disordered" evidence="2">
    <location>
        <begin position="155"/>
        <end position="191"/>
    </location>
</feature>
<dbReference type="Gene3D" id="3.20.20.140">
    <property type="entry name" value="Metal-dependent hydrolases"/>
    <property type="match status" value="1"/>
</dbReference>
<dbReference type="GO" id="GO:0016831">
    <property type="term" value="F:carboxy-lyase activity"/>
    <property type="evidence" value="ECO:0007669"/>
    <property type="project" value="InterPro"/>
</dbReference>
<dbReference type="InterPro" id="IPR006680">
    <property type="entry name" value="Amidohydro-rel"/>
</dbReference>
<dbReference type="Proteomes" id="UP000004816">
    <property type="component" value="Unassembled WGS sequence"/>
</dbReference>
<dbReference type="GO" id="GO:0005829">
    <property type="term" value="C:cytosol"/>
    <property type="evidence" value="ECO:0007669"/>
    <property type="project" value="TreeGrafter"/>
</dbReference>
<evidence type="ECO:0000313" key="4">
    <source>
        <dbReference type="EMBL" id="EFV14341.1"/>
    </source>
</evidence>
<dbReference type="InterPro" id="IPR032466">
    <property type="entry name" value="Metal_Hydrolase"/>
</dbReference>
<dbReference type="GO" id="GO:0019748">
    <property type="term" value="P:secondary metabolic process"/>
    <property type="evidence" value="ECO:0007669"/>
    <property type="project" value="TreeGrafter"/>
</dbReference>
<dbReference type="GO" id="GO:0016787">
    <property type="term" value="F:hydrolase activity"/>
    <property type="evidence" value="ECO:0007669"/>
    <property type="project" value="InterPro"/>
</dbReference>
<evidence type="ECO:0000259" key="3">
    <source>
        <dbReference type="Pfam" id="PF04909"/>
    </source>
</evidence>
<name>E5XMS1_SEGRC</name>
<comment type="caution">
    <text evidence="4">The sequence shown here is derived from an EMBL/GenBank/DDBJ whole genome shotgun (WGS) entry which is preliminary data.</text>
</comment>
<keyword evidence="1" id="KW-0456">Lyase</keyword>
<accession>E5XMS1</accession>
<evidence type="ECO:0000256" key="2">
    <source>
        <dbReference type="SAM" id="MobiDB-lite"/>
    </source>
</evidence>
<evidence type="ECO:0000313" key="5">
    <source>
        <dbReference type="Proteomes" id="UP000004816"/>
    </source>
</evidence>
<feature type="compositionally biased region" description="Basic residues" evidence="2">
    <location>
        <begin position="181"/>
        <end position="191"/>
    </location>
</feature>
<sequence>MNQLGFIGAVINGHVNGEYLDNERYWPVLERAGDFGVPVFLHPTRPTQPVIDALHSLRPILAGVFDRFPGLQLILGHLGEFLPAAIDRAESLFSNQALGLSIPVKQTFEDRFWIGVSSRLNTYLPFASALHAIGIDWMLFTADLSVQTVPARRGLPQRPSLAQAREREDRIPQRRTAPAPRQRRLTRSPTA</sequence>
<feature type="domain" description="Amidohydrolase-related" evidence="3">
    <location>
        <begin position="3"/>
        <end position="90"/>
    </location>
</feature>
<dbReference type="AlphaFoldDB" id="E5XMS1"/>
<dbReference type="Pfam" id="PF04909">
    <property type="entry name" value="Amidohydro_2"/>
    <property type="match status" value="1"/>
</dbReference>
<dbReference type="EMBL" id="ACZI02000003">
    <property type="protein sequence ID" value="EFV14341.1"/>
    <property type="molecule type" value="Genomic_DNA"/>
</dbReference>
<dbReference type="InterPro" id="IPR032465">
    <property type="entry name" value="ACMSD"/>
</dbReference>
<dbReference type="HOGENOM" id="CLU_1420566_0_0_11"/>
<dbReference type="STRING" id="679197.HMPREF9336_00791"/>
<gene>
    <name evidence="4" type="ORF">HMPREF9336_00791</name>
</gene>
<keyword evidence="5" id="KW-1185">Reference proteome</keyword>
<dbReference type="PANTHER" id="PTHR21240">
    <property type="entry name" value="2-AMINO-3-CARBOXYLMUCONATE-6-SEMIALDEHYDE DECARBOXYLASE"/>
    <property type="match status" value="1"/>
</dbReference>